<evidence type="ECO:0000313" key="1">
    <source>
        <dbReference type="EMBL" id="KKN94874.1"/>
    </source>
</evidence>
<dbReference type="EMBL" id="LAZR01000075">
    <property type="protein sequence ID" value="KKN94874.1"/>
    <property type="molecule type" value="Genomic_DNA"/>
</dbReference>
<dbReference type="AlphaFoldDB" id="A0A0F9UT51"/>
<organism evidence="1">
    <name type="scientific">marine sediment metagenome</name>
    <dbReference type="NCBI Taxonomy" id="412755"/>
    <lineage>
        <taxon>unclassified sequences</taxon>
        <taxon>metagenomes</taxon>
        <taxon>ecological metagenomes</taxon>
    </lineage>
</organism>
<sequence length="264" mass="30545">MRGLLKRFTHSLLRQRWAIHFILSMYSRTLASSANSRRITLNRQAICQPPRIAIDTGVLQLFGKKVVSPEVMWTSWKERDTAFRHLSKSEDFQVFEKTEEMSFCFAICEAFRTGDLRAIQLESIGREQAGAKNIHLSRHHGHLRLDYGVSYELFDFLDLIEESGELFRRMSIDSTSIVGPKYQIDTKYVTLIRHLSGKSHKKDLIHIIACDIGNIEVFLTIDQKLINAFSTYQSRKGVYRLNVKLLTPRELCSHLKMAPINIPF</sequence>
<accession>A0A0F9UT51</accession>
<comment type="caution">
    <text evidence="1">The sequence shown here is derived from an EMBL/GenBank/DDBJ whole genome shotgun (WGS) entry which is preliminary data.</text>
</comment>
<gene>
    <name evidence="1" type="ORF">LCGC14_0184510</name>
</gene>
<proteinExistence type="predicted"/>
<protein>
    <submittedName>
        <fullName evidence="1">Uncharacterized protein</fullName>
    </submittedName>
</protein>
<reference evidence="1" key="1">
    <citation type="journal article" date="2015" name="Nature">
        <title>Complex archaea that bridge the gap between prokaryotes and eukaryotes.</title>
        <authorList>
            <person name="Spang A."/>
            <person name="Saw J.H."/>
            <person name="Jorgensen S.L."/>
            <person name="Zaremba-Niedzwiedzka K."/>
            <person name="Martijn J."/>
            <person name="Lind A.E."/>
            <person name="van Eijk R."/>
            <person name="Schleper C."/>
            <person name="Guy L."/>
            <person name="Ettema T.J."/>
        </authorList>
    </citation>
    <scope>NUCLEOTIDE SEQUENCE</scope>
</reference>
<name>A0A0F9UT51_9ZZZZ</name>